<feature type="compositionally biased region" description="Polar residues" evidence="1">
    <location>
        <begin position="584"/>
        <end position="610"/>
    </location>
</feature>
<feature type="region of interest" description="Disordered" evidence="1">
    <location>
        <begin position="516"/>
        <end position="724"/>
    </location>
</feature>
<feature type="compositionally biased region" description="Low complexity" evidence="1">
    <location>
        <begin position="9"/>
        <end position="25"/>
    </location>
</feature>
<dbReference type="InterPro" id="IPR036867">
    <property type="entry name" value="R3H_dom_sf"/>
</dbReference>
<reference evidence="3 4" key="1">
    <citation type="submission" date="2024-05" db="EMBL/GenBank/DDBJ databases">
        <title>A draft genome resource for the thread blight pathogen Marasmius tenuissimus strain MS-2.</title>
        <authorList>
            <person name="Yulfo-Soto G.E."/>
            <person name="Baruah I.K."/>
            <person name="Amoako-Attah I."/>
            <person name="Bukari Y."/>
            <person name="Meinhardt L.W."/>
            <person name="Bailey B.A."/>
            <person name="Cohen S.P."/>
        </authorList>
    </citation>
    <scope>NUCLEOTIDE SEQUENCE [LARGE SCALE GENOMIC DNA]</scope>
    <source>
        <strain evidence="3 4">MS-2</strain>
    </source>
</reference>
<dbReference type="Gene3D" id="3.30.1370.50">
    <property type="entry name" value="R3H-like domain"/>
    <property type="match status" value="1"/>
</dbReference>
<feature type="region of interest" description="Disordered" evidence="1">
    <location>
        <begin position="415"/>
        <end position="458"/>
    </location>
</feature>
<feature type="region of interest" description="Disordered" evidence="1">
    <location>
        <begin position="1"/>
        <end position="65"/>
    </location>
</feature>
<feature type="compositionally biased region" description="Low complexity" evidence="1">
    <location>
        <begin position="285"/>
        <end position="321"/>
    </location>
</feature>
<feature type="compositionally biased region" description="Polar residues" evidence="1">
    <location>
        <begin position="42"/>
        <end position="64"/>
    </location>
</feature>
<feature type="compositionally biased region" description="Pro residues" evidence="1">
    <location>
        <begin position="438"/>
        <end position="453"/>
    </location>
</feature>
<dbReference type="PANTHER" id="PTHR15672:SF8">
    <property type="entry name" value="PROTEIN ENCORE"/>
    <property type="match status" value="1"/>
</dbReference>
<gene>
    <name evidence="3" type="ORF">AAF712_007859</name>
</gene>
<evidence type="ECO:0000256" key="1">
    <source>
        <dbReference type="SAM" id="MobiDB-lite"/>
    </source>
</evidence>
<feature type="compositionally biased region" description="Gly residues" evidence="1">
    <location>
        <begin position="520"/>
        <end position="537"/>
    </location>
</feature>
<evidence type="ECO:0000259" key="2">
    <source>
        <dbReference type="PROSITE" id="PS51673"/>
    </source>
</evidence>
<comment type="caution">
    <text evidence="3">The sequence shown here is derived from an EMBL/GenBank/DDBJ whole genome shotgun (WGS) entry which is preliminary data.</text>
</comment>
<evidence type="ECO:0000313" key="3">
    <source>
        <dbReference type="EMBL" id="KAL0065189.1"/>
    </source>
</evidence>
<protein>
    <recommendedName>
        <fullName evidence="2">SUZ domain-containing protein</fullName>
    </recommendedName>
</protein>
<feature type="region of interest" description="Disordered" evidence="1">
    <location>
        <begin position="168"/>
        <end position="214"/>
    </location>
</feature>
<dbReference type="Pfam" id="PF12752">
    <property type="entry name" value="SUZ"/>
    <property type="match status" value="1"/>
</dbReference>
<feature type="compositionally biased region" description="Low complexity" evidence="1">
    <location>
        <begin position="678"/>
        <end position="692"/>
    </location>
</feature>
<feature type="domain" description="SUZ" evidence="2">
    <location>
        <begin position="144"/>
        <end position="236"/>
    </location>
</feature>
<feature type="region of interest" description="Disordered" evidence="1">
    <location>
        <begin position="257"/>
        <end position="321"/>
    </location>
</feature>
<sequence>MSEGQPTHVAASSSTTSLVTSPSVANSDSPPPSITDAVRSASPPSSLNGSQSQNGEPFAQTGQLSDVDPQIIEALKSKDRLWVLKMGEAMEGLINDRNRNRIDLTPSTSYQRMLVHRCSAYYKLSPEADQITKIISVSSTDESRVPQKRIAELVPAEPTAQPTFKIMRRTQLERKVKPQSSASSVAGEEADLSDVEPSEAGSMRSATNGSVKKRMTIEEREAAYKEARSRIFSDYDEKGKDRDMSASSSSISLASVAASNSGGSVGDVDDSASSLPTESERSGPSFNRRSNNISTSSSNRSMRSGFTSNGSGSSRNSRAASPSSSFAYASLYDPAGQAGPPYDPHSQGPYPAGPYMYYPPHPPNAPYPYQFYQYPYSHVPPPSQNPPEGSTPSEVYPPPQPHMMYGPPYIWPPSNQPPIHSAPPMAHQNSNGQIPSAPQSPPQHHPQSAPPQQYPQYIPPHGYYPVSGYYTPPAGQPMHHAPPPNAPQFYDDTRVMNTSMSGNGETNLYGGGDNQPMRGGAHGTGFNGRNSGRGGHNGGKHRGGGPIRSPWSYGPGIGMGGMPLASGNSSSASSTNGEAVAPRFNSSMRRTSNTSAGSSGQYRPSSNDEAASQTSSTSSSSRRTYTSTASSQHPLPARPDWAVGLKPDSTLHASSRHHEHSHNGSRNLSPISPPRSLNGGPSHSNSPRPRSNQDQVPQPNLQSNDFPPLSSMSTEKRSAAPAVGGAWNNTATRSLLMTPPTAPGNPVVHHPAQVPPQGPHSVGPHPVGGVPGQHAHVPNDHAIPRLDESNGFERPPPKATELYNPNSRGGVTAKRGRPNNMQQGMGRGNFPPPDVDLALHFSSMSMGGDPGSQRSSTYPPAGLS</sequence>
<organism evidence="3 4">
    <name type="scientific">Marasmius tenuissimus</name>
    <dbReference type="NCBI Taxonomy" id="585030"/>
    <lineage>
        <taxon>Eukaryota</taxon>
        <taxon>Fungi</taxon>
        <taxon>Dikarya</taxon>
        <taxon>Basidiomycota</taxon>
        <taxon>Agaricomycotina</taxon>
        <taxon>Agaricomycetes</taxon>
        <taxon>Agaricomycetidae</taxon>
        <taxon>Agaricales</taxon>
        <taxon>Marasmiineae</taxon>
        <taxon>Marasmiaceae</taxon>
        <taxon>Marasmius</taxon>
    </lineage>
</organism>
<dbReference type="InterPro" id="IPR051937">
    <property type="entry name" value="R3H_domain_containing"/>
</dbReference>
<dbReference type="PROSITE" id="PS51673">
    <property type="entry name" value="SUZ"/>
    <property type="match status" value="1"/>
</dbReference>
<feature type="compositionally biased region" description="Polar residues" evidence="1">
    <location>
        <begin position="693"/>
        <end position="713"/>
    </location>
</feature>
<feature type="region of interest" description="Disordered" evidence="1">
    <location>
        <begin position="378"/>
        <end position="399"/>
    </location>
</feature>
<proteinExistence type="predicted"/>
<dbReference type="PANTHER" id="PTHR15672">
    <property type="entry name" value="CAMP-REGULATED PHOSPHOPROTEIN 21 RELATED R3H DOMAIN CONTAINING PROTEIN"/>
    <property type="match status" value="1"/>
</dbReference>
<feature type="compositionally biased region" description="Acidic residues" evidence="1">
    <location>
        <begin position="188"/>
        <end position="197"/>
    </location>
</feature>
<dbReference type="Proteomes" id="UP001437256">
    <property type="component" value="Unassembled WGS sequence"/>
</dbReference>
<dbReference type="CDD" id="cd02642">
    <property type="entry name" value="R3H_encore_like"/>
    <property type="match status" value="1"/>
</dbReference>
<evidence type="ECO:0000313" key="4">
    <source>
        <dbReference type="Proteomes" id="UP001437256"/>
    </source>
</evidence>
<accession>A0ABR2ZVV5</accession>
<feature type="compositionally biased region" description="Low complexity" evidence="1">
    <location>
        <begin position="611"/>
        <end position="632"/>
    </location>
</feature>
<dbReference type="SUPFAM" id="SSF82708">
    <property type="entry name" value="R3H domain"/>
    <property type="match status" value="1"/>
</dbReference>
<name>A0ABR2ZVV5_9AGAR</name>
<keyword evidence="4" id="KW-1185">Reference proteome</keyword>
<dbReference type="InterPro" id="IPR024771">
    <property type="entry name" value="SUZ"/>
</dbReference>
<feature type="region of interest" description="Disordered" evidence="1">
    <location>
        <begin position="791"/>
        <end position="864"/>
    </location>
</feature>
<dbReference type="EMBL" id="JBBXMP010000051">
    <property type="protein sequence ID" value="KAL0065189.1"/>
    <property type="molecule type" value="Genomic_DNA"/>
</dbReference>
<feature type="compositionally biased region" description="Low complexity" evidence="1">
    <location>
        <begin position="565"/>
        <end position="577"/>
    </location>
</feature>